<evidence type="ECO:0000256" key="1">
    <source>
        <dbReference type="SAM" id="MobiDB-lite"/>
    </source>
</evidence>
<feature type="region of interest" description="Disordered" evidence="1">
    <location>
        <begin position="105"/>
        <end position="129"/>
    </location>
</feature>
<organism evidence="2 3">
    <name type="scientific">Circinella minor</name>
    <dbReference type="NCBI Taxonomy" id="1195481"/>
    <lineage>
        <taxon>Eukaryota</taxon>
        <taxon>Fungi</taxon>
        <taxon>Fungi incertae sedis</taxon>
        <taxon>Mucoromycota</taxon>
        <taxon>Mucoromycotina</taxon>
        <taxon>Mucoromycetes</taxon>
        <taxon>Mucorales</taxon>
        <taxon>Lichtheimiaceae</taxon>
        <taxon>Circinella</taxon>
    </lineage>
</organism>
<feature type="compositionally biased region" description="Acidic residues" evidence="1">
    <location>
        <begin position="109"/>
        <end position="119"/>
    </location>
</feature>
<evidence type="ECO:0000313" key="3">
    <source>
        <dbReference type="Proteomes" id="UP000646827"/>
    </source>
</evidence>
<keyword evidence="3" id="KW-1185">Reference proteome</keyword>
<reference evidence="2 3" key="1">
    <citation type="submission" date="2020-12" db="EMBL/GenBank/DDBJ databases">
        <title>Metabolic potential, ecology and presence of endohyphal bacteria is reflected in genomic diversity of Mucoromycotina.</title>
        <authorList>
            <person name="Muszewska A."/>
            <person name="Okrasinska A."/>
            <person name="Steczkiewicz K."/>
            <person name="Drgas O."/>
            <person name="Orlowska M."/>
            <person name="Perlinska-Lenart U."/>
            <person name="Aleksandrzak-Piekarczyk T."/>
            <person name="Szatraj K."/>
            <person name="Zielenkiewicz U."/>
            <person name="Pilsyk S."/>
            <person name="Malc E."/>
            <person name="Mieczkowski P."/>
            <person name="Kruszewska J.S."/>
            <person name="Biernat P."/>
            <person name="Pawlowska J."/>
        </authorList>
    </citation>
    <scope>NUCLEOTIDE SEQUENCE [LARGE SCALE GENOMIC DNA]</scope>
    <source>
        <strain evidence="2 3">CBS 142.35</strain>
    </source>
</reference>
<evidence type="ECO:0000313" key="2">
    <source>
        <dbReference type="EMBL" id="KAG2218104.1"/>
    </source>
</evidence>
<proteinExistence type="predicted"/>
<accession>A0A8H7RW30</accession>
<dbReference type="Proteomes" id="UP000646827">
    <property type="component" value="Unassembled WGS sequence"/>
</dbReference>
<gene>
    <name evidence="2" type="ORF">INT45_000027</name>
</gene>
<comment type="caution">
    <text evidence="2">The sequence shown here is derived from an EMBL/GenBank/DDBJ whole genome shotgun (WGS) entry which is preliminary data.</text>
</comment>
<name>A0A8H7RW30_9FUNG</name>
<dbReference type="EMBL" id="JAEPRB010000252">
    <property type="protein sequence ID" value="KAG2218104.1"/>
    <property type="molecule type" value="Genomic_DNA"/>
</dbReference>
<feature type="compositionally biased region" description="Basic and acidic residues" evidence="1">
    <location>
        <begin position="120"/>
        <end position="129"/>
    </location>
</feature>
<dbReference type="AlphaFoldDB" id="A0A8H7RW30"/>
<protein>
    <submittedName>
        <fullName evidence="2">Uncharacterized protein</fullName>
    </submittedName>
</protein>
<sequence length="129" mass="14566">MSNATKVLTELVVKGETVNLYGVKIQRNIFDFKKLVGNFDFGTYNNNDSSTSIRVSGIPKQEDLPKLDLRNDIINNTKAKCITGTKEDEADKTLTADFNNLNHLRLRDGDEDQEEDDDEVSKVKKEISI</sequence>
<dbReference type="OrthoDB" id="2282265at2759"/>